<dbReference type="Gene3D" id="3.90.1720.10">
    <property type="entry name" value="endopeptidase domain like (from Nostoc punctiforme)"/>
    <property type="match status" value="1"/>
</dbReference>
<feature type="domain" description="LRAT" evidence="2">
    <location>
        <begin position="74"/>
        <end position="185"/>
    </location>
</feature>
<gene>
    <name evidence="3" type="ORF">APHIGO_LOCUS3324</name>
</gene>
<proteinExistence type="predicted"/>
<dbReference type="Pfam" id="PF04970">
    <property type="entry name" value="LRAT"/>
    <property type="match status" value="1"/>
</dbReference>
<feature type="chain" id="PRO_5040187597" description="LRAT domain-containing protein" evidence="1">
    <location>
        <begin position="23"/>
        <end position="225"/>
    </location>
</feature>
<sequence>MNYVTFIYSFLIVNAFFKSVRSKCCDASWTTYKGDTYCADGKYLIGTYCSNGPCNIFGCNCDGGCITRDTSWIRGDIVGCRRVPSSFPSFPYIHTFIYAGNGRIIEVIPNKVNNGSMADQLNDGETDFCIVMNEMIFRQLRKSEYSFTRDRQTIIKRAESIVNENWPYSFLNDNCQHFISYVLTNDRLHKLPGLDVDQSGHIPSRGHIPMSQIARDNSAYPLIRA</sequence>
<reference evidence="3" key="2">
    <citation type="submission" date="2022-10" db="EMBL/GenBank/DDBJ databases">
        <authorList>
            <consortium name="ENA_rothamsted_submissions"/>
            <consortium name="culmorum"/>
            <person name="King R."/>
        </authorList>
    </citation>
    <scope>NUCLEOTIDE SEQUENCE</scope>
</reference>
<reference evidence="3" key="1">
    <citation type="submission" date="2022-02" db="EMBL/GenBank/DDBJ databases">
        <authorList>
            <person name="King R."/>
        </authorList>
    </citation>
    <scope>NUCLEOTIDE SEQUENCE</scope>
</reference>
<dbReference type="Proteomes" id="UP001154329">
    <property type="component" value="Chromosome 1"/>
</dbReference>
<feature type="signal peptide" evidence="1">
    <location>
        <begin position="1"/>
        <end position="22"/>
    </location>
</feature>
<evidence type="ECO:0000313" key="3">
    <source>
        <dbReference type="EMBL" id="CAH1715845.1"/>
    </source>
</evidence>
<accession>A0A9P0ISK2</accession>
<dbReference type="AlphaFoldDB" id="A0A9P0ISK2"/>
<keyword evidence="1" id="KW-0732">Signal</keyword>
<protein>
    <recommendedName>
        <fullName evidence="2">LRAT domain-containing protein</fullName>
    </recommendedName>
</protein>
<evidence type="ECO:0000259" key="2">
    <source>
        <dbReference type="Pfam" id="PF04970"/>
    </source>
</evidence>
<dbReference type="InterPro" id="IPR007053">
    <property type="entry name" value="LRAT_dom"/>
</dbReference>
<dbReference type="Pfam" id="PF13164">
    <property type="entry name" value="Diedel"/>
    <property type="match status" value="1"/>
</dbReference>
<organism evidence="3 4">
    <name type="scientific">Aphis gossypii</name>
    <name type="common">Cotton aphid</name>
    <dbReference type="NCBI Taxonomy" id="80765"/>
    <lineage>
        <taxon>Eukaryota</taxon>
        <taxon>Metazoa</taxon>
        <taxon>Ecdysozoa</taxon>
        <taxon>Arthropoda</taxon>
        <taxon>Hexapoda</taxon>
        <taxon>Insecta</taxon>
        <taxon>Pterygota</taxon>
        <taxon>Neoptera</taxon>
        <taxon>Paraneoptera</taxon>
        <taxon>Hemiptera</taxon>
        <taxon>Sternorrhyncha</taxon>
        <taxon>Aphidomorpha</taxon>
        <taxon>Aphidoidea</taxon>
        <taxon>Aphididae</taxon>
        <taxon>Aphidini</taxon>
        <taxon>Aphis</taxon>
        <taxon>Aphis</taxon>
    </lineage>
</organism>
<name>A0A9P0ISK2_APHGO</name>
<evidence type="ECO:0000313" key="4">
    <source>
        <dbReference type="Proteomes" id="UP001154329"/>
    </source>
</evidence>
<dbReference type="EMBL" id="OU899034">
    <property type="protein sequence ID" value="CAH1715845.1"/>
    <property type="molecule type" value="Genomic_DNA"/>
</dbReference>
<evidence type="ECO:0000256" key="1">
    <source>
        <dbReference type="SAM" id="SignalP"/>
    </source>
</evidence>
<keyword evidence="4" id="KW-1185">Reference proteome</keyword>
<dbReference type="InterPro" id="IPR025061">
    <property type="entry name" value="Diedel"/>
</dbReference>